<dbReference type="KEGG" id="ggr:HKW67_15315"/>
<dbReference type="InterPro" id="IPR015943">
    <property type="entry name" value="WD40/YVTN_repeat-like_dom_sf"/>
</dbReference>
<dbReference type="RefSeq" id="WP_171226219.1">
    <property type="nucleotide sequence ID" value="NZ_CP053085.1"/>
</dbReference>
<keyword evidence="5" id="KW-1185">Reference proteome</keyword>
<evidence type="ECO:0000256" key="1">
    <source>
        <dbReference type="ARBA" id="ARBA00022737"/>
    </source>
</evidence>
<dbReference type="GO" id="GO:0016787">
    <property type="term" value="F:hydrolase activity"/>
    <property type="evidence" value="ECO:0007669"/>
    <property type="project" value="UniProtKB-KW"/>
</dbReference>
<feature type="domain" description="Sortilin N-terminal" evidence="3">
    <location>
        <begin position="182"/>
        <end position="324"/>
    </location>
</feature>
<dbReference type="Pfam" id="PF15902">
    <property type="entry name" value="Sortilin-Vps10"/>
    <property type="match status" value="1"/>
</dbReference>
<reference evidence="4 5" key="1">
    <citation type="submission" date="2020-05" db="EMBL/GenBank/DDBJ databases">
        <title>Complete genome sequence of Gemmatimonas greenlandica TET16.</title>
        <authorList>
            <person name="Zeng Y."/>
        </authorList>
    </citation>
    <scope>NUCLEOTIDE SEQUENCE [LARGE SCALE GENOMIC DNA]</scope>
    <source>
        <strain evidence="4 5">TET16</strain>
    </source>
</reference>
<evidence type="ECO:0000313" key="5">
    <source>
        <dbReference type="Proteomes" id="UP000500938"/>
    </source>
</evidence>
<evidence type="ECO:0000256" key="2">
    <source>
        <dbReference type="SAM" id="SignalP"/>
    </source>
</evidence>
<dbReference type="SUPFAM" id="SSF50939">
    <property type="entry name" value="Sialidases"/>
    <property type="match status" value="1"/>
</dbReference>
<dbReference type="Proteomes" id="UP000500938">
    <property type="component" value="Chromosome"/>
</dbReference>
<dbReference type="Gene3D" id="2.130.10.10">
    <property type="entry name" value="YVTN repeat-like/Quinoprotein amine dehydrogenase"/>
    <property type="match status" value="4"/>
</dbReference>
<dbReference type="InterPro" id="IPR050310">
    <property type="entry name" value="VPS10-sortilin"/>
</dbReference>
<protein>
    <submittedName>
        <fullName evidence="4">Glycosyl hydrolase</fullName>
    </submittedName>
</protein>
<dbReference type="CDD" id="cd15482">
    <property type="entry name" value="Sialidase_non-viral"/>
    <property type="match status" value="2"/>
</dbReference>
<name>A0A6M4ITD2_9BACT</name>
<sequence>MHPTSRLFLAVGCLASAASAVSAQRGPGGPPQARGADTTFGVSWRNIGPNQSGRMVAVAGSTQRPDEYYMGTTGGGVWKTVDGGKTAMPMTDKYFGGTIGAIAVQHSNPDVVWVGGGETPIRGNVSHGDGVWKTIDAGKTWTYMGLKETQYISRVRIDPNNPDIVFVGALGHVFGPNKERGVYRTTDGGKTWKNILFRNDSTGVADMIMDPSNSKIMYVTFWQAGRKPWLLVSGGAGSGIFKTTDGGDTWQEITRAKGLPQTGMLGAIGITVSPAKPSRLWAILEHEANGGVYRSDDAGASWTFMSGDRNLRQRSWYYSKLYADPKDTNVVYAPQVSPMVSKDGGKTFASGFGGGDNHDIYIDPTDPKRIAVAHDNGLIITKDGGTTRQAVAVATGQYYHVHLTSHYPFHVCGAKQDAGSSCGPVRETPAFGRGGGGGFGGGAPVAPPSPFSAFYGVAGGESGYISSNPIDPDIMFGANYGGSMDVLNRRTGKTRSIDPWPLDPMGHDAKDSKYRFQWTYPIVHSPHDPNTIYVGSNVVFRSTNGGTTWTPISRDLTRNDPATLGASGGPITKDQTSVEYYGTVFTIAESKLTKGLIWTGSDDGLLYVTRDNGTTWKNVTPKGLPDWMRWSIIEASPHNPGTAWVAGNRYQMDDFAPYLYRTTDYGVTWTKITNGIAPDHFTRAIREDLHRPGMVYAATERGVYVSHDAGANWKSLQKNLPPVPVSDMMLRDDDLAISTHGRAFWVMENLTPLRWEPETEKAASTPYLYKPVPVLRLNGQAAPTFVYRLPSDSMPVTFQFYDKAGKLLATVASTDTNPTPAAGGPGGGRGFGAAAPAKPSNRKGVNRYTWTMRHPDATTFRGMILWGGRGTGPSMAPGTYSVKMTAGSAAPVQYTFVVKPDPRSEATEADLVEQTRMALQVRDRMSDANKGVIEIRNLKSDVTDRTAKMNANAAFAPLAKKFADSLSAVEDSVYQTKNQSGQDPLNFPIRLNNQFSSLLSFVSSGERRPPKQAYDVLTVLNPKLDLQMARMERIIAADLPKINAMLKAAGLPEITRSKVEKGGPGAAQAVFVPDTEFDR</sequence>
<dbReference type="SUPFAM" id="SSF110296">
    <property type="entry name" value="Oligoxyloglucan reducing end-specific cellobiohydrolase"/>
    <property type="match status" value="1"/>
</dbReference>
<keyword evidence="1" id="KW-0677">Repeat</keyword>
<evidence type="ECO:0000313" key="4">
    <source>
        <dbReference type="EMBL" id="QJR36787.1"/>
    </source>
</evidence>
<feature type="chain" id="PRO_5026674743" evidence="2">
    <location>
        <begin position="24"/>
        <end position="1079"/>
    </location>
</feature>
<keyword evidence="4" id="KW-0378">Hydrolase</keyword>
<dbReference type="PANTHER" id="PTHR12106">
    <property type="entry name" value="SORTILIN RELATED"/>
    <property type="match status" value="1"/>
</dbReference>
<accession>A0A6M4ITD2</accession>
<organism evidence="4 5">
    <name type="scientific">Gemmatimonas groenlandica</name>
    <dbReference type="NCBI Taxonomy" id="2732249"/>
    <lineage>
        <taxon>Bacteria</taxon>
        <taxon>Pseudomonadati</taxon>
        <taxon>Gemmatimonadota</taxon>
        <taxon>Gemmatimonadia</taxon>
        <taxon>Gemmatimonadales</taxon>
        <taxon>Gemmatimonadaceae</taxon>
        <taxon>Gemmatimonas</taxon>
    </lineage>
</organism>
<dbReference type="EMBL" id="CP053085">
    <property type="protein sequence ID" value="QJR36787.1"/>
    <property type="molecule type" value="Genomic_DNA"/>
</dbReference>
<gene>
    <name evidence="4" type="ORF">HKW67_15315</name>
</gene>
<proteinExistence type="predicted"/>
<dbReference type="PANTHER" id="PTHR12106:SF27">
    <property type="entry name" value="SORTILIN-RELATED RECEPTOR"/>
    <property type="match status" value="1"/>
</dbReference>
<feature type="signal peptide" evidence="2">
    <location>
        <begin position="1"/>
        <end position="23"/>
    </location>
</feature>
<dbReference type="InterPro" id="IPR031778">
    <property type="entry name" value="Sortilin_N"/>
</dbReference>
<dbReference type="AlphaFoldDB" id="A0A6M4ITD2"/>
<evidence type="ECO:0000259" key="3">
    <source>
        <dbReference type="Pfam" id="PF15902"/>
    </source>
</evidence>
<keyword evidence="2" id="KW-0732">Signal</keyword>
<dbReference type="InterPro" id="IPR036278">
    <property type="entry name" value="Sialidase_sf"/>
</dbReference>